<evidence type="ECO:0000313" key="6">
    <source>
        <dbReference type="EMBL" id="CCD26330.1"/>
    </source>
</evidence>
<keyword evidence="2" id="KW-0378">Hydrolase</keyword>
<reference evidence="6 7" key="1">
    <citation type="journal article" date="2011" name="Proc. Natl. Acad. Sci. U.S.A.">
        <title>Evolutionary erosion of yeast sex chromosomes by mating-type switching accidents.</title>
        <authorList>
            <person name="Gordon J.L."/>
            <person name="Armisen D."/>
            <person name="Proux-Wera E."/>
            <person name="Oheigeartaigh S.S."/>
            <person name="Byrne K.P."/>
            <person name="Wolfe K.H."/>
        </authorList>
    </citation>
    <scope>NUCLEOTIDE SEQUENCE [LARGE SCALE GENOMIC DNA]</scope>
    <source>
        <strain evidence="7">ATCC 10597 / BCRC 20456 / CBS 421 / NBRC 0211 / NRRL Y-12639</strain>
    </source>
</reference>
<evidence type="ECO:0000256" key="2">
    <source>
        <dbReference type="ARBA" id="ARBA00022801"/>
    </source>
</evidence>
<evidence type="ECO:0000259" key="5">
    <source>
        <dbReference type="Pfam" id="PF18564"/>
    </source>
</evidence>
<dbReference type="GO" id="GO:0000272">
    <property type="term" value="P:polysaccharide catabolic process"/>
    <property type="evidence" value="ECO:0007669"/>
    <property type="project" value="InterPro"/>
</dbReference>
<dbReference type="GeneID" id="11495861"/>
<proteinExistence type="inferred from homology"/>
<feature type="domain" description="Glycoside hydrolase family 5" evidence="4">
    <location>
        <begin position="74"/>
        <end position="134"/>
    </location>
</feature>
<dbReference type="Pfam" id="PF18564">
    <property type="entry name" value="Glyco_hydro_5_C"/>
    <property type="match status" value="1"/>
</dbReference>
<comment type="similarity">
    <text evidence="1">Belongs to the glycosyl hydrolase 5 (cellulase A) family.</text>
</comment>
<dbReference type="OrthoDB" id="9971853at2759"/>
<dbReference type="HOGENOM" id="CLU_009024_0_1_1"/>
<evidence type="ECO:0008006" key="8">
    <source>
        <dbReference type="Google" id="ProtNLM"/>
    </source>
</evidence>
<evidence type="ECO:0000256" key="3">
    <source>
        <dbReference type="ARBA" id="ARBA00023295"/>
    </source>
</evidence>
<dbReference type="SUPFAM" id="SSF51445">
    <property type="entry name" value="(Trans)glycosidases"/>
    <property type="match status" value="1"/>
</dbReference>
<dbReference type="InterPro" id="IPR013780">
    <property type="entry name" value="Glyco_hydro_b"/>
</dbReference>
<keyword evidence="3" id="KW-0326">Glycosidase</keyword>
<protein>
    <recommendedName>
        <fullName evidence="8">Glycoside hydrolase family 5 C-terminal domain-containing protein</fullName>
    </recommendedName>
</protein>
<dbReference type="STRING" id="1071378.G0WEW9"/>
<evidence type="ECO:0000256" key="1">
    <source>
        <dbReference type="ARBA" id="ARBA00005641"/>
    </source>
</evidence>
<dbReference type="GO" id="GO:0005829">
    <property type="term" value="C:cytosol"/>
    <property type="evidence" value="ECO:0007669"/>
    <property type="project" value="EnsemblFungi"/>
</dbReference>
<evidence type="ECO:0000313" key="7">
    <source>
        <dbReference type="Proteomes" id="UP000000689"/>
    </source>
</evidence>
<dbReference type="InterPro" id="IPR052066">
    <property type="entry name" value="Glycosphingolipid_Hydrolases"/>
</dbReference>
<dbReference type="InterPro" id="IPR001547">
    <property type="entry name" value="Glyco_hydro_5"/>
</dbReference>
<keyword evidence="7" id="KW-1185">Reference proteome</keyword>
<dbReference type="Pfam" id="PF00150">
    <property type="entry name" value="Cellulase"/>
    <property type="match status" value="1"/>
</dbReference>
<dbReference type="GO" id="GO:1904462">
    <property type="term" value="P:ergosteryl 3-beta-D-glucoside catabolic process"/>
    <property type="evidence" value="ECO:0007669"/>
    <property type="project" value="EnsemblFungi"/>
</dbReference>
<gene>
    <name evidence="6" type="primary">NDAI0H01560</name>
    <name evidence="6" type="ordered locus">NDAI_0H01560</name>
</gene>
<accession>G0WEW9</accession>
<dbReference type="OMA" id="AACRYFA"/>
<organism evidence="6 7">
    <name type="scientific">Naumovozyma dairenensis (strain ATCC 10597 / BCRC 20456 / CBS 421 / NBRC 0211 / NRRL Y-12639)</name>
    <name type="common">Saccharomyces dairenensis</name>
    <dbReference type="NCBI Taxonomy" id="1071378"/>
    <lineage>
        <taxon>Eukaryota</taxon>
        <taxon>Fungi</taxon>
        <taxon>Dikarya</taxon>
        <taxon>Ascomycota</taxon>
        <taxon>Saccharomycotina</taxon>
        <taxon>Saccharomycetes</taxon>
        <taxon>Saccharomycetales</taxon>
        <taxon>Saccharomycetaceae</taxon>
        <taxon>Naumovozyma</taxon>
    </lineage>
</organism>
<sequence>MPEKVLISPSGEFCDENGNVVLLRGVNLDPSVKYPASPLQSTHYPIVDSTFFEKALDVSFLNHPMPLEEVELHINKIKSLGYNTIRFPFTWESIEHEGPGQYDFQYMDYVIKFLKKINEIGGIYVYLDPHQDVWSRFCGGSGAPIWTLYCAGFQPARFRNTEAAILHNYFINNRDINQPNEQYPKMLWPTNYYRLACQTMFTLFFGGKMFAPRCLINGVNIQDYLQDCFGNAVMTFYTRIRSVAPELFENNCIIGLESLNEPNCGYIGTPDYLLLQKDRKLKLGTTPTAFQSFLLGEGIDTTVDTYTISMFGPSKSGSKVISCKGDNAWLNKEERDVMDKKFGWVRNQEWLPGRCIWRQHGVWDLSSEGALLIKPDYFSKNDVTNENIDDHYFINNHFVEYYENLHSRFREIDKEALLFLQPPVFKEPPKIKDTSLIDNRTVCACHFYDGLSLMFKTWNKYFNVNTFGIVRKKYSNPIFSLVLGEGNIRKCFESQLKEMKDEVKFLLGDGVPAFFTEIGMPFDMEDKAAYTSNDYSLQRAAMDSLGYALEKNHFSFSLWCYSTENSHMWGEGWNNEDFSIWSRDDLSSIGKNINRSQGKIITHEYIKIEPTSLVDRGLLESDSIDLDGFRATESLLRPFPIKIHGHFQSAEFQLENLTYTLRIFGRKTSDTSKSATYIFLPAYHFPLKSLLVTSSSGSFSYDPKYQVLTWVHNAGDGYIFIQAAKRRPATHNDTDSGCIMC</sequence>
<dbReference type="GO" id="GO:0050295">
    <property type="term" value="F:steryl-beta-glucosidase activity"/>
    <property type="evidence" value="ECO:0007669"/>
    <property type="project" value="EnsemblFungi"/>
</dbReference>
<dbReference type="Gene3D" id="3.20.20.80">
    <property type="entry name" value="Glycosidases"/>
    <property type="match status" value="2"/>
</dbReference>
<dbReference type="eggNOG" id="ENOG502QPU8">
    <property type="taxonomic scope" value="Eukaryota"/>
</dbReference>
<dbReference type="PANTHER" id="PTHR31308">
    <property type="match status" value="1"/>
</dbReference>
<dbReference type="AlphaFoldDB" id="G0WEW9"/>
<feature type="domain" description="Glycoside hydrolase family 5 C-terminal" evidence="5">
    <location>
        <begin position="637"/>
        <end position="716"/>
    </location>
</feature>
<dbReference type="InterPro" id="IPR041036">
    <property type="entry name" value="GH5_C"/>
</dbReference>
<dbReference type="PROSITE" id="PS00659">
    <property type="entry name" value="GLYCOSYL_HYDROL_F5"/>
    <property type="match status" value="1"/>
</dbReference>
<dbReference type="PANTHER" id="PTHR31308:SF5">
    <property type="entry name" value="ERGOSTERYL-BETA-GLUCOSIDASE"/>
    <property type="match status" value="1"/>
</dbReference>
<dbReference type="InterPro" id="IPR018087">
    <property type="entry name" value="Glyco_hydro_5_CS"/>
</dbReference>
<dbReference type="RefSeq" id="XP_003671573.1">
    <property type="nucleotide sequence ID" value="XM_003671525.1"/>
</dbReference>
<dbReference type="KEGG" id="ndi:NDAI_0H01560"/>
<dbReference type="Proteomes" id="UP000000689">
    <property type="component" value="Chromosome 8"/>
</dbReference>
<evidence type="ECO:0000259" key="4">
    <source>
        <dbReference type="Pfam" id="PF00150"/>
    </source>
</evidence>
<name>G0WEW9_NAUDC</name>
<dbReference type="InterPro" id="IPR017853">
    <property type="entry name" value="GH"/>
</dbReference>
<dbReference type="EMBL" id="HE580274">
    <property type="protein sequence ID" value="CCD26330.1"/>
    <property type="molecule type" value="Genomic_DNA"/>
</dbReference>
<dbReference type="Gene3D" id="2.60.40.1180">
    <property type="entry name" value="Golgi alpha-mannosidase II"/>
    <property type="match status" value="1"/>
</dbReference>
<dbReference type="FunFam" id="3.20.20.80:FF:000174">
    <property type="entry name" value="YIR007W-like protein"/>
    <property type="match status" value="1"/>
</dbReference>